<proteinExistence type="predicted"/>
<sequence length="153" mass="16646">MRRTTMLMTAIALCGGAAVAQQSAPAEGPPEWMGGCWIQEDGPKWTEECWTAPRAGTMLGSGRSGGGATITSWEANQMLPDSSGKLVYWASPHGGMRVAFPMVSRSATEIVFANPAHDYPQRIRYWRDGAALNAEISLLDGSRAVRWHYSAMR</sequence>
<gene>
    <name evidence="2" type="ORF">MGWOODY_Smn2991</name>
</gene>
<evidence type="ECO:0000313" key="2">
    <source>
        <dbReference type="EMBL" id="CUS43074.1"/>
    </source>
</evidence>
<dbReference type="Pfam" id="PF19780">
    <property type="entry name" value="DUF6265"/>
    <property type="match status" value="1"/>
</dbReference>
<reference evidence="2" key="1">
    <citation type="submission" date="2015-10" db="EMBL/GenBank/DDBJ databases">
        <authorList>
            <person name="Gilbert D.G."/>
        </authorList>
    </citation>
    <scope>NUCLEOTIDE SEQUENCE</scope>
</reference>
<evidence type="ECO:0000259" key="1">
    <source>
        <dbReference type="Pfam" id="PF19780"/>
    </source>
</evidence>
<dbReference type="EMBL" id="CZQE01000003">
    <property type="protein sequence ID" value="CUS43074.1"/>
    <property type="molecule type" value="Genomic_DNA"/>
</dbReference>
<organism evidence="2">
    <name type="scientific">hydrothermal vent metagenome</name>
    <dbReference type="NCBI Taxonomy" id="652676"/>
    <lineage>
        <taxon>unclassified sequences</taxon>
        <taxon>metagenomes</taxon>
        <taxon>ecological metagenomes</taxon>
    </lineage>
</organism>
<name>A0A160TI01_9ZZZZ</name>
<feature type="domain" description="DUF6265" evidence="1">
    <location>
        <begin position="31"/>
        <end position="137"/>
    </location>
</feature>
<accession>A0A160TI01</accession>
<dbReference type="AlphaFoldDB" id="A0A160TI01"/>
<protein>
    <recommendedName>
        <fullName evidence="1">DUF6265 domain-containing protein</fullName>
    </recommendedName>
</protein>
<dbReference type="InterPro" id="IPR046232">
    <property type="entry name" value="DUF6265"/>
</dbReference>